<name>A0A3M6UG10_POCDA</name>
<dbReference type="OrthoDB" id="5954832at2759"/>
<protein>
    <submittedName>
        <fullName evidence="1">Uncharacterized protein</fullName>
    </submittedName>
</protein>
<keyword evidence="2" id="KW-1185">Reference proteome</keyword>
<evidence type="ECO:0000313" key="2">
    <source>
        <dbReference type="Proteomes" id="UP000275408"/>
    </source>
</evidence>
<reference evidence="1 2" key="1">
    <citation type="journal article" date="2018" name="Sci. Rep.">
        <title>Comparative analysis of the Pocillopora damicornis genome highlights role of immune system in coral evolution.</title>
        <authorList>
            <person name="Cunning R."/>
            <person name="Bay R.A."/>
            <person name="Gillette P."/>
            <person name="Baker A.C."/>
            <person name="Traylor-Knowles N."/>
        </authorList>
    </citation>
    <scope>NUCLEOTIDE SEQUENCE [LARGE SCALE GENOMIC DNA]</scope>
    <source>
        <strain evidence="1">RSMAS</strain>
        <tissue evidence="1">Whole animal</tissue>
    </source>
</reference>
<dbReference type="EMBL" id="RCHS01001598">
    <property type="protein sequence ID" value="RMX52610.1"/>
    <property type="molecule type" value="Genomic_DNA"/>
</dbReference>
<accession>A0A3M6UG10</accession>
<evidence type="ECO:0000313" key="1">
    <source>
        <dbReference type="EMBL" id="RMX52610.1"/>
    </source>
</evidence>
<sequence>MKIGDRAVVAQVHGSCKAGSGGHYNHVFALLFQLNDYSSLGIKDIPSDATCTSQPQSWHIPRATSISPMPVMGTHDTKATTDRSGEGNRDPVKCKLYEARGPKLQQVDMQHILSNVEMMRMKNNPPPFSHLLSDQGPTIKVNTALRNVPLGSPLAYQLQDFCRPNTKFHFNRIRSPTLPATATPCMSFPDLPFFPNPQAVQLFDTNELRLITNLDFDTSRDFFQLNLSLNLA</sequence>
<organism evidence="1 2">
    <name type="scientific">Pocillopora damicornis</name>
    <name type="common">Cauliflower coral</name>
    <name type="synonym">Millepora damicornis</name>
    <dbReference type="NCBI Taxonomy" id="46731"/>
    <lineage>
        <taxon>Eukaryota</taxon>
        <taxon>Metazoa</taxon>
        <taxon>Cnidaria</taxon>
        <taxon>Anthozoa</taxon>
        <taxon>Hexacorallia</taxon>
        <taxon>Scleractinia</taxon>
        <taxon>Astrocoeniina</taxon>
        <taxon>Pocilloporidae</taxon>
        <taxon>Pocillopora</taxon>
    </lineage>
</organism>
<dbReference type="AlphaFoldDB" id="A0A3M6UG10"/>
<gene>
    <name evidence="1" type="ORF">pdam_00016882</name>
</gene>
<proteinExistence type="predicted"/>
<dbReference type="Proteomes" id="UP000275408">
    <property type="component" value="Unassembled WGS sequence"/>
</dbReference>
<comment type="caution">
    <text evidence="1">The sequence shown here is derived from an EMBL/GenBank/DDBJ whole genome shotgun (WGS) entry which is preliminary data.</text>
</comment>